<dbReference type="Gene3D" id="3.30.70.1230">
    <property type="entry name" value="Nucleotide cyclase"/>
    <property type="match status" value="1"/>
</dbReference>
<dbReference type="Pfam" id="PF00211">
    <property type="entry name" value="Guanylate_cyc"/>
    <property type="match status" value="1"/>
</dbReference>
<proteinExistence type="predicted"/>
<dbReference type="SUPFAM" id="SSF55073">
    <property type="entry name" value="Nucleotide cyclase"/>
    <property type="match status" value="1"/>
</dbReference>
<dbReference type="RefSeq" id="WP_058310859.1">
    <property type="nucleotide sequence ID" value="NZ_CYTW01000001.1"/>
</dbReference>
<sequence length="431" mass="47171">MNAIPKNMFSDPAPVPSPVLRNYPAGVCLLNRNVFHIDRTVSLAPSDVENWLLDQANKVEDTTALIEGFGARLVQAGLGVARLGLNVGTLHPQALGYAWNWNILDGFCDEIMLNEGVLSMDAYRSSPLYRTMEFGAQVQISLESERPERDGALMTELAEAGFTEYLAVPLPTRKTRSNAVTLATLQPGGFTDLQKHTLHRLLKIFALHVERHVAERITENISRAYLGREAAQRVVSGTIKRGGGRPIRAIVWSSDMRGFSGLSETMDNQITAQMLDRYFSVMADAVIKHGGDVIKFIGDGMLAVFLLEDFDTPEMAAKAAATSAREAVALLDALNLEMQDDPDWAHLQTGIGLHLGEVFFGNIGSAKRLDFTVIGEAVNIASRIEGFCKPLNRNILMSAPVASLLPESFEDMGTQRLNGISRTENLFALGE</sequence>
<dbReference type="PANTHER" id="PTHR43081:SF11">
    <property type="entry name" value="BLR2264 PROTEIN"/>
    <property type="match status" value="1"/>
</dbReference>
<dbReference type="SMART" id="SM00044">
    <property type="entry name" value="CYCc"/>
    <property type="match status" value="1"/>
</dbReference>
<dbReference type="STRING" id="1715693.PH7735_01768"/>
<dbReference type="Proteomes" id="UP000051870">
    <property type="component" value="Unassembled WGS sequence"/>
</dbReference>
<feature type="domain" description="Guanylate cyclase" evidence="1">
    <location>
        <begin position="250"/>
        <end position="385"/>
    </location>
</feature>
<dbReference type="GO" id="GO:0035556">
    <property type="term" value="P:intracellular signal transduction"/>
    <property type="evidence" value="ECO:0007669"/>
    <property type="project" value="InterPro"/>
</dbReference>
<dbReference type="CDD" id="cd07302">
    <property type="entry name" value="CHD"/>
    <property type="match status" value="1"/>
</dbReference>
<dbReference type="PANTHER" id="PTHR43081">
    <property type="entry name" value="ADENYLATE CYCLASE, TERMINAL-DIFFERENTIATION SPECIFIC-RELATED"/>
    <property type="match status" value="1"/>
</dbReference>
<keyword evidence="2" id="KW-0456">Lyase</keyword>
<evidence type="ECO:0000259" key="1">
    <source>
        <dbReference type="PROSITE" id="PS50125"/>
    </source>
</evidence>
<dbReference type="PROSITE" id="PS50125">
    <property type="entry name" value="GUANYLATE_CYCLASE_2"/>
    <property type="match status" value="1"/>
</dbReference>
<evidence type="ECO:0000313" key="2">
    <source>
        <dbReference type="EMBL" id="CUJ94615.1"/>
    </source>
</evidence>
<dbReference type="GeneID" id="83880812"/>
<dbReference type="EC" id="4.6.1.1" evidence="2"/>
<keyword evidence="3" id="KW-1185">Reference proteome</keyword>
<evidence type="ECO:0000313" key="3">
    <source>
        <dbReference type="Proteomes" id="UP000051870"/>
    </source>
</evidence>
<protein>
    <submittedName>
        <fullName evidence="2">Adenylate cyclase 1</fullName>
        <ecNumber evidence="2">4.6.1.1</ecNumber>
    </submittedName>
</protein>
<name>A0A0P1I787_9RHOB</name>
<dbReference type="InterPro" id="IPR001054">
    <property type="entry name" value="A/G_cyclase"/>
</dbReference>
<gene>
    <name evidence="2" type="primary">cyaA_4</name>
    <name evidence="2" type="ORF">PH7735_01768</name>
</gene>
<dbReference type="AlphaFoldDB" id="A0A0P1I787"/>
<organism evidence="2 3">
    <name type="scientific">Shimia thalassica</name>
    <dbReference type="NCBI Taxonomy" id="1715693"/>
    <lineage>
        <taxon>Bacteria</taxon>
        <taxon>Pseudomonadati</taxon>
        <taxon>Pseudomonadota</taxon>
        <taxon>Alphaproteobacteria</taxon>
        <taxon>Rhodobacterales</taxon>
        <taxon>Roseobacteraceae</taxon>
    </lineage>
</organism>
<dbReference type="InterPro" id="IPR050697">
    <property type="entry name" value="Adenylyl/Guanylyl_Cyclase_3/4"/>
</dbReference>
<dbReference type="GO" id="GO:0004016">
    <property type="term" value="F:adenylate cyclase activity"/>
    <property type="evidence" value="ECO:0007669"/>
    <property type="project" value="UniProtKB-EC"/>
</dbReference>
<dbReference type="EMBL" id="CYTW01000001">
    <property type="protein sequence ID" value="CUJ94615.1"/>
    <property type="molecule type" value="Genomic_DNA"/>
</dbReference>
<dbReference type="GO" id="GO:0006171">
    <property type="term" value="P:cAMP biosynthetic process"/>
    <property type="evidence" value="ECO:0007669"/>
    <property type="project" value="TreeGrafter"/>
</dbReference>
<dbReference type="InterPro" id="IPR029787">
    <property type="entry name" value="Nucleotide_cyclase"/>
</dbReference>
<reference evidence="3" key="1">
    <citation type="submission" date="2015-09" db="EMBL/GenBank/DDBJ databases">
        <authorList>
            <person name="Rodrigo-Torres Lidia"/>
            <person name="Arahal R.David."/>
        </authorList>
    </citation>
    <scope>NUCLEOTIDE SEQUENCE [LARGE SCALE GENOMIC DNA]</scope>
    <source>
        <strain evidence="3">CECT 7735</strain>
    </source>
</reference>
<accession>A0A0P1I787</accession>